<organism evidence="2 3">
    <name type="scientific">Veillonella absiana</name>
    <dbReference type="NCBI Taxonomy" id="3079305"/>
    <lineage>
        <taxon>Bacteria</taxon>
        <taxon>Bacillati</taxon>
        <taxon>Bacillota</taxon>
        <taxon>Negativicutes</taxon>
        <taxon>Veillonellales</taxon>
        <taxon>Veillonellaceae</taxon>
        <taxon>Veillonella</taxon>
    </lineage>
</organism>
<proteinExistence type="predicted"/>
<name>A0ABU3ZB64_9FIRM</name>
<dbReference type="Pfam" id="PF20612">
    <property type="entry name" value="SHOCT_2"/>
    <property type="match status" value="1"/>
</dbReference>
<evidence type="ECO:0000313" key="3">
    <source>
        <dbReference type="Proteomes" id="UP001272515"/>
    </source>
</evidence>
<dbReference type="InterPro" id="IPR046749">
    <property type="entry name" value="SHOCT_2"/>
</dbReference>
<dbReference type="EMBL" id="JAWJZB010000016">
    <property type="protein sequence ID" value="MDV5089156.1"/>
    <property type="molecule type" value="Genomic_DNA"/>
</dbReference>
<evidence type="ECO:0000259" key="1">
    <source>
        <dbReference type="Pfam" id="PF20612"/>
    </source>
</evidence>
<dbReference type="RefSeq" id="WP_317330523.1">
    <property type="nucleotide sequence ID" value="NZ_JAWJZA010000032.1"/>
</dbReference>
<gene>
    <name evidence="2" type="ORF">RVY80_10050</name>
</gene>
<reference evidence="2 3" key="1">
    <citation type="submission" date="2023-10" db="EMBL/GenBank/DDBJ databases">
        <title>Veillonella sp. nov., isolated from a pig farm feces dump.</title>
        <authorList>
            <person name="Chang Y.-H."/>
        </authorList>
    </citation>
    <scope>NUCLEOTIDE SEQUENCE [LARGE SCALE GENOMIC DNA]</scope>
    <source>
        <strain evidence="2 3">YH-vei2233</strain>
    </source>
</reference>
<evidence type="ECO:0000313" key="2">
    <source>
        <dbReference type="EMBL" id="MDV5089156.1"/>
    </source>
</evidence>
<protein>
    <submittedName>
        <fullName evidence="2">SHOCT domain-containing protein</fullName>
    </submittedName>
</protein>
<accession>A0ABU3ZB64</accession>
<sequence>MNIFQVTDSSQIHGEAMKMTNSQMQKEADYYMAQKILKQLLSAELISLDEFDKITELNRKKFSPVLAKIMP</sequence>
<keyword evidence="3" id="KW-1185">Reference proteome</keyword>
<comment type="caution">
    <text evidence="2">The sequence shown here is derived from an EMBL/GenBank/DDBJ whole genome shotgun (WGS) entry which is preliminary data.</text>
</comment>
<dbReference type="Proteomes" id="UP001272515">
    <property type="component" value="Unassembled WGS sequence"/>
</dbReference>
<feature type="domain" description="SHOCT-like" evidence="1">
    <location>
        <begin position="19"/>
        <end position="70"/>
    </location>
</feature>